<dbReference type="EMBL" id="WQKZ01000003">
    <property type="protein sequence ID" value="MVN77552.1"/>
    <property type="molecule type" value="Genomic_DNA"/>
</dbReference>
<dbReference type="PANTHER" id="PTHR34987:SF2">
    <property type="entry name" value="B, PUTATIVE (AFU_ORTHOLOGUE AFUA_7G05040)-RELATED"/>
    <property type="match status" value="1"/>
</dbReference>
<comment type="caution">
    <text evidence="2">The sequence shown here is derived from an EMBL/GenBank/DDBJ whole genome shotgun (WGS) entry which is preliminary data.</text>
</comment>
<evidence type="ECO:0000313" key="2">
    <source>
        <dbReference type="EMBL" id="MVN77552.1"/>
    </source>
</evidence>
<name>A0A7K1TGV9_9BACT</name>
<accession>A0A7K1TGV9</accession>
<organism evidence="2 3">
    <name type="scientific">Hymenobacter ginkgonis</name>
    <dbReference type="NCBI Taxonomy" id="2682976"/>
    <lineage>
        <taxon>Bacteria</taxon>
        <taxon>Pseudomonadati</taxon>
        <taxon>Bacteroidota</taxon>
        <taxon>Cytophagia</taxon>
        <taxon>Cytophagales</taxon>
        <taxon>Hymenobacteraceae</taxon>
        <taxon>Hymenobacter</taxon>
    </lineage>
</organism>
<proteinExistence type="predicted"/>
<dbReference type="PANTHER" id="PTHR34987">
    <property type="entry name" value="C, PUTATIVE (AFU_ORTHOLOGUE AFUA_3G02880)-RELATED"/>
    <property type="match status" value="1"/>
</dbReference>
<dbReference type="Proteomes" id="UP000441336">
    <property type="component" value="Unassembled WGS sequence"/>
</dbReference>
<evidence type="ECO:0000259" key="1">
    <source>
        <dbReference type="Pfam" id="PF17389"/>
    </source>
</evidence>
<keyword evidence="3" id="KW-1185">Reference proteome</keyword>
<evidence type="ECO:0000313" key="3">
    <source>
        <dbReference type="Proteomes" id="UP000441336"/>
    </source>
</evidence>
<dbReference type="InterPro" id="IPR035396">
    <property type="entry name" value="Bac_rhamnosid6H"/>
</dbReference>
<dbReference type="InterPro" id="IPR012341">
    <property type="entry name" value="6hp_glycosidase-like_sf"/>
</dbReference>
<dbReference type="GO" id="GO:0005975">
    <property type="term" value="P:carbohydrate metabolic process"/>
    <property type="evidence" value="ECO:0007669"/>
    <property type="project" value="InterPro"/>
</dbReference>
<dbReference type="Gene3D" id="1.50.10.10">
    <property type="match status" value="1"/>
</dbReference>
<protein>
    <submittedName>
        <fullName evidence="2">Bacterial alpha-L-rhamnosidase</fullName>
    </submittedName>
</protein>
<reference evidence="2 3" key="1">
    <citation type="submission" date="2019-12" db="EMBL/GenBank/DDBJ databases">
        <title>Hymenobacter sp. HMF4947 Genome sequencing and assembly.</title>
        <authorList>
            <person name="Kang H."/>
            <person name="Cha I."/>
            <person name="Kim H."/>
            <person name="Joh K."/>
        </authorList>
    </citation>
    <scope>NUCLEOTIDE SEQUENCE [LARGE SCALE GENOMIC DNA]</scope>
    <source>
        <strain evidence="2 3">HMF4947</strain>
    </source>
</reference>
<feature type="domain" description="Alpha-L-rhamnosidase six-hairpin glycosidase" evidence="1">
    <location>
        <begin position="263"/>
        <end position="315"/>
    </location>
</feature>
<gene>
    <name evidence="2" type="ORF">GO988_14545</name>
</gene>
<sequence length="337" mass="37408">MRVCSRGCRADRSRSLPYKGSRRWTVCVRKCRNWFSWKARRDAGYQPLNAAQVVGYYVAGPGERVDRTQQQTGWPMAGFNDSAWPTAQPLTLGQPKGAASSFNGWMLVPSPLPPLELTTQRLPHLRLATGLVGIPKAFPAAKTTATIPAHTSVTLLLNQTFLTNAYPTLVFSGGQGAGLSLGYAESLYVRGKKKGNRNDVVGKHFLGRRDSVLSDGGPQQVFTPLTWRTYRYVQLRITTQAALLVLEDIYGVFTAYPFQPQARLATDNPLVQQIAAVGWRTARRCAVETYMDCPYYEQLQYIGDTRIQALVSYCNTTGWPAKLSPNSITRAWPRASP</sequence>
<dbReference type="AlphaFoldDB" id="A0A7K1TGV9"/>
<dbReference type="Gene3D" id="2.60.120.260">
    <property type="entry name" value="Galactose-binding domain-like"/>
    <property type="match status" value="1"/>
</dbReference>
<dbReference type="Pfam" id="PF17389">
    <property type="entry name" value="Bac_rhamnosid6H"/>
    <property type="match status" value="1"/>
</dbReference>
<dbReference type="Gene3D" id="2.60.420.10">
    <property type="entry name" value="Maltose phosphorylase, domain 3"/>
    <property type="match status" value="1"/>
</dbReference>